<proteinExistence type="predicted"/>
<dbReference type="EMBL" id="JACRSZ010000001">
    <property type="protein sequence ID" value="MBC8571817.1"/>
    <property type="molecule type" value="Genomic_DNA"/>
</dbReference>
<organism evidence="1 2">
    <name type="scientific">Jingyaoa shaoxingensis</name>
    <dbReference type="NCBI Taxonomy" id="2763671"/>
    <lineage>
        <taxon>Bacteria</taxon>
        <taxon>Bacillati</taxon>
        <taxon>Bacillota</taxon>
        <taxon>Clostridia</taxon>
        <taxon>Lachnospirales</taxon>
        <taxon>Lachnospiraceae</taxon>
        <taxon>Jingyaoa</taxon>
    </lineage>
</organism>
<name>A0ABR7N5Y8_9FIRM</name>
<keyword evidence="2" id="KW-1185">Reference proteome</keyword>
<gene>
    <name evidence="1" type="ORF">H8716_01755</name>
</gene>
<accession>A0ABR7N5Y8</accession>
<dbReference type="Proteomes" id="UP000657421">
    <property type="component" value="Unassembled WGS sequence"/>
</dbReference>
<evidence type="ECO:0000313" key="1">
    <source>
        <dbReference type="EMBL" id="MBC8571817.1"/>
    </source>
</evidence>
<comment type="caution">
    <text evidence="1">The sequence shown here is derived from an EMBL/GenBank/DDBJ whole genome shotgun (WGS) entry which is preliminary data.</text>
</comment>
<protein>
    <submittedName>
        <fullName evidence="1">Uncharacterized protein</fullName>
    </submittedName>
</protein>
<evidence type="ECO:0000313" key="2">
    <source>
        <dbReference type="Proteomes" id="UP000657421"/>
    </source>
</evidence>
<dbReference type="RefSeq" id="WP_249306755.1">
    <property type="nucleotide sequence ID" value="NZ_JACRSZ010000001.1"/>
</dbReference>
<sequence>MGSITVWNENDKFAIVEEQMDFSTTYGFIGKKIWSDILRKYIDNLKERGIEKISAERISKELDGLFQYKVEQYCRENSSLRKEKITKIHRKRFSAFWISGYVEKQNLILITNCDAGNCFA</sequence>
<reference evidence="1 2" key="1">
    <citation type="submission" date="2020-08" db="EMBL/GenBank/DDBJ databases">
        <title>Genome public.</title>
        <authorList>
            <person name="Liu C."/>
            <person name="Sun Q."/>
        </authorList>
    </citation>
    <scope>NUCLEOTIDE SEQUENCE [LARGE SCALE GENOMIC DNA]</scope>
    <source>
        <strain evidence="1 2">NSJ-46</strain>
    </source>
</reference>